<dbReference type="EMBL" id="KB456262">
    <property type="protein sequence ID" value="EMF14264.1"/>
    <property type="molecule type" value="Genomic_DNA"/>
</dbReference>
<proteinExistence type="predicted"/>
<gene>
    <name evidence="3" type="ORF">SEPMUDRAFT_124483</name>
</gene>
<feature type="transmembrane region" description="Helical" evidence="2">
    <location>
        <begin position="12"/>
        <end position="34"/>
    </location>
</feature>
<reference evidence="3 4" key="1">
    <citation type="journal article" date="2012" name="PLoS Pathog.">
        <title>Diverse lifestyles and strategies of plant pathogenesis encoded in the genomes of eighteen Dothideomycetes fungi.</title>
        <authorList>
            <person name="Ohm R.A."/>
            <person name="Feau N."/>
            <person name="Henrissat B."/>
            <person name="Schoch C.L."/>
            <person name="Horwitz B.A."/>
            <person name="Barry K.W."/>
            <person name="Condon B.J."/>
            <person name="Copeland A.C."/>
            <person name="Dhillon B."/>
            <person name="Glaser F."/>
            <person name="Hesse C.N."/>
            <person name="Kosti I."/>
            <person name="LaButti K."/>
            <person name="Lindquist E.A."/>
            <person name="Lucas S."/>
            <person name="Salamov A.A."/>
            <person name="Bradshaw R.E."/>
            <person name="Ciuffetti L."/>
            <person name="Hamelin R.C."/>
            <person name="Kema G.H.J."/>
            <person name="Lawrence C."/>
            <person name="Scott J.A."/>
            <person name="Spatafora J.W."/>
            <person name="Turgeon B.G."/>
            <person name="de Wit P.J.G.M."/>
            <person name="Zhong S."/>
            <person name="Goodwin S.B."/>
            <person name="Grigoriev I.V."/>
        </authorList>
    </citation>
    <scope>NUCLEOTIDE SEQUENCE [LARGE SCALE GENOMIC DNA]</scope>
    <source>
        <strain evidence="3 4">SO2202</strain>
    </source>
</reference>
<name>M3D8P4_SPHMS</name>
<evidence type="ECO:0000313" key="3">
    <source>
        <dbReference type="EMBL" id="EMF14264.1"/>
    </source>
</evidence>
<dbReference type="RefSeq" id="XP_016762385.1">
    <property type="nucleotide sequence ID" value="XM_016901916.1"/>
</dbReference>
<dbReference type="eggNOG" id="ENOG502S8TD">
    <property type="taxonomic scope" value="Eukaryota"/>
</dbReference>
<organism evidence="3 4">
    <name type="scientific">Sphaerulina musiva (strain SO2202)</name>
    <name type="common">Poplar stem canker fungus</name>
    <name type="synonym">Septoria musiva</name>
    <dbReference type="NCBI Taxonomy" id="692275"/>
    <lineage>
        <taxon>Eukaryota</taxon>
        <taxon>Fungi</taxon>
        <taxon>Dikarya</taxon>
        <taxon>Ascomycota</taxon>
        <taxon>Pezizomycotina</taxon>
        <taxon>Dothideomycetes</taxon>
        <taxon>Dothideomycetidae</taxon>
        <taxon>Mycosphaerellales</taxon>
        <taxon>Mycosphaerellaceae</taxon>
        <taxon>Sphaerulina</taxon>
    </lineage>
</organism>
<dbReference type="OrthoDB" id="5417811at2759"/>
<feature type="region of interest" description="Disordered" evidence="1">
    <location>
        <begin position="212"/>
        <end position="233"/>
    </location>
</feature>
<dbReference type="GeneID" id="27899053"/>
<keyword evidence="4" id="KW-1185">Reference proteome</keyword>
<keyword evidence="2" id="KW-1133">Transmembrane helix</keyword>
<dbReference type="HOGENOM" id="CLU_1086349_0_0_1"/>
<evidence type="ECO:0000313" key="4">
    <source>
        <dbReference type="Proteomes" id="UP000016931"/>
    </source>
</evidence>
<protein>
    <submittedName>
        <fullName evidence="3">Uncharacterized protein</fullName>
    </submittedName>
</protein>
<sequence length="233" mass="25956">MNVTGLNTTFHVLFVLGILLATIIFSHALIRVILYSRGRNSGRPAFVRVTREGHRRRNRHHHDHLHPHVRRIPTLAGEHEEPFVPPMPIEVHVSNDEVRADPIVDSLATITQTPQDWDKDAPKLANPPPAYGRWRDSVRANPDLLHWVPSPISPITPVLPSPTYEEAMAAGADDRRSNPPSYVTRESPARQREMQAARTRAESLAVVEPEMFEVRGSNSPGAGAGRRGVGEAF</sequence>
<keyword evidence="2" id="KW-0472">Membrane</keyword>
<dbReference type="AlphaFoldDB" id="M3D8P4"/>
<evidence type="ECO:0000256" key="1">
    <source>
        <dbReference type="SAM" id="MobiDB-lite"/>
    </source>
</evidence>
<feature type="region of interest" description="Disordered" evidence="1">
    <location>
        <begin position="168"/>
        <end position="192"/>
    </location>
</feature>
<evidence type="ECO:0000256" key="2">
    <source>
        <dbReference type="SAM" id="Phobius"/>
    </source>
</evidence>
<dbReference type="Proteomes" id="UP000016931">
    <property type="component" value="Unassembled WGS sequence"/>
</dbReference>
<keyword evidence="2" id="KW-0812">Transmembrane</keyword>
<accession>M3D8P4</accession>